<dbReference type="AlphaFoldDB" id="A0A7I7P888"/>
<evidence type="ECO:0000259" key="1">
    <source>
        <dbReference type="Pfam" id="PF01370"/>
    </source>
</evidence>
<dbReference type="PANTHER" id="PTHR48079:SF6">
    <property type="entry name" value="NAD(P)-BINDING DOMAIN-CONTAINING PROTEIN-RELATED"/>
    <property type="match status" value="1"/>
</dbReference>
<evidence type="ECO:0000313" key="5">
    <source>
        <dbReference type="Proteomes" id="UP000466894"/>
    </source>
</evidence>
<dbReference type="Gene3D" id="3.40.50.720">
    <property type="entry name" value="NAD(P)-binding Rossmann-like Domain"/>
    <property type="match status" value="1"/>
</dbReference>
<dbReference type="RefSeq" id="WP_083084363.1">
    <property type="nucleotide sequence ID" value="NZ_AP022583.1"/>
</dbReference>
<reference evidence="2" key="3">
    <citation type="submission" date="2020-02" db="EMBL/GenBank/DDBJ databases">
        <authorList>
            <person name="Matsumoto Y."/>
            <person name="Motooka D."/>
            <person name="Nakamura S."/>
        </authorList>
    </citation>
    <scope>NUCLEOTIDE SEQUENCE</scope>
    <source>
        <strain evidence="2">JCM 16367</strain>
    </source>
</reference>
<dbReference type="InterPro" id="IPR036291">
    <property type="entry name" value="NAD(P)-bd_dom_sf"/>
</dbReference>
<keyword evidence="4" id="KW-1185">Reference proteome</keyword>
<dbReference type="Proteomes" id="UP000466894">
    <property type="component" value="Chromosome"/>
</dbReference>
<dbReference type="GO" id="GO:0005737">
    <property type="term" value="C:cytoplasm"/>
    <property type="evidence" value="ECO:0007669"/>
    <property type="project" value="TreeGrafter"/>
</dbReference>
<organism evidence="2 5">
    <name type="scientific">Mycobacterium noviomagense</name>
    <dbReference type="NCBI Taxonomy" id="459858"/>
    <lineage>
        <taxon>Bacteria</taxon>
        <taxon>Bacillati</taxon>
        <taxon>Actinomycetota</taxon>
        <taxon>Actinomycetes</taxon>
        <taxon>Mycobacteriales</taxon>
        <taxon>Mycobacteriaceae</taxon>
        <taxon>Mycobacterium</taxon>
    </lineage>
</organism>
<dbReference type="Proteomes" id="UP000192374">
    <property type="component" value="Unassembled WGS sequence"/>
</dbReference>
<dbReference type="EMBL" id="MVIC01000001">
    <property type="protein sequence ID" value="ORB18757.1"/>
    <property type="molecule type" value="Genomic_DNA"/>
</dbReference>
<feature type="domain" description="NAD-dependent epimerase/dehydratase" evidence="1">
    <location>
        <begin position="5"/>
        <end position="236"/>
    </location>
</feature>
<evidence type="ECO:0000313" key="3">
    <source>
        <dbReference type="EMBL" id="ORB18757.1"/>
    </source>
</evidence>
<dbReference type="GO" id="GO:0004029">
    <property type="term" value="F:aldehyde dehydrogenase (NAD+) activity"/>
    <property type="evidence" value="ECO:0007669"/>
    <property type="project" value="TreeGrafter"/>
</dbReference>
<accession>A0A7I7P888</accession>
<name>A0A7I7P888_9MYCO</name>
<proteinExistence type="predicted"/>
<dbReference type="OrthoDB" id="3338687at2"/>
<evidence type="ECO:0000313" key="2">
    <source>
        <dbReference type="EMBL" id="BBY04834.1"/>
    </source>
</evidence>
<gene>
    <name evidence="3" type="ORF">BST37_00950</name>
    <name evidence="2" type="ORF">MNVI_01520</name>
</gene>
<sequence>MPTRIVITGASGNIGTALLKRLAAAEGDYALHAVARRRPPPVGVYRAARWHQLDLADRHAVTRLQRVFTGAQCVIHLAWGFQPTRNTRYLDAVGIHGSSAVLAAARAARVAQLVHMSSVGTYAAGRYGQRVDESWSTTGISSSPYSRAKASVEAMLDDYEHGTGDGVVITRMRPAFVVQRDAAEGLRRYTIPAYIDPAWLRLLPVLPMDRSLTVPVIHADDVADAIVKAVERRAAGPFNLSGEPPVHRDDIARAMGAKPIHVPSTVLRTLMQASWMARLQPIDPGWLDLVYAVPLLDTQRARTLLDWSPKHDALQAVAEVIDGFIHHSATPSPVLSTRSFVNSIRRDLSNGPITVRKLP</sequence>
<dbReference type="EMBL" id="AP022583">
    <property type="protein sequence ID" value="BBY04834.1"/>
    <property type="molecule type" value="Genomic_DNA"/>
</dbReference>
<protein>
    <submittedName>
        <fullName evidence="2 3">Epimerase</fullName>
    </submittedName>
</protein>
<dbReference type="InterPro" id="IPR001509">
    <property type="entry name" value="Epimerase_deHydtase"/>
</dbReference>
<dbReference type="SUPFAM" id="SSF51735">
    <property type="entry name" value="NAD(P)-binding Rossmann-fold domains"/>
    <property type="match status" value="1"/>
</dbReference>
<evidence type="ECO:0000313" key="4">
    <source>
        <dbReference type="Proteomes" id="UP000192374"/>
    </source>
</evidence>
<dbReference type="KEGG" id="mnv:MNVI_01520"/>
<dbReference type="PANTHER" id="PTHR48079">
    <property type="entry name" value="PROTEIN YEEZ"/>
    <property type="match status" value="1"/>
</dbReference>
<dbReference type="InterPro" id="IPR051783">
    <property type="entry name" value="NAD(P)-dependent_oxidoreduct"/>
</dbReference>
<reference evidence="2 5" key="2">
    <citation type="journal article" date="2019" name="Emerg. Microbes Infect.">
        <title>Comprehensive subspecies identification of 175 nontuberculous mycobacteria species based on 7547 genomic profiles.</title>
        <authorList>
            <person name="Matsumoto Y."/>
            <person name="Kinjo T."/>
            <person name="Motooka D."/>
            <person name="Nabeya D."/>
            <person name="Jung N."/>
            <person name="Uechi K."/>
            <person name="Horii T."/>
            <person name="Iida T."/>
            <person name="Fujita J."/>
            <person name="Nakamura S."/>
        </authorList>
    </citation>
    <scope>NUCLEOTIDE SEQUENCE [LARGE SCALE GENOMIC DNA]</scope>
    <source>
        <strain evidence="2 5">JCM 16367</strain>
    </source>
</reference>
<dbReference type="Pfam" id="PF01370">
    <property type="entry name" value="Epimerase"/>
    <property type="match status" value="1"/>
</dbReference>
<reference evidence="3 4" key="1">
    <citation type="submission" date="2017-02" db="EMBL/GenBank/DDBJ databases">
        <title>The new phylogeny of genus Mycobacterium.</title>
        <authorList>
            <person name="Tortoli E."/>
            <person name="Trovato A."/>
            <person name="Cirillo D.M."/>
        </authorList>
    </citation>
    <scope>NUCLEOTIDE SEQUENCE [LARGE SCALE GENOMIC DNA]</scope>
    <source>
        <strain evidence="3 4">DSM 45145</strain>
    </source>
</reference>